<gene>
    <name evidence="1" type="ORF">RPERSI_LOCUS9234</name>
</gene>
<name>A0ACA9P2H0_9GLOM</name>
<sequence>EYSESGLNNSPTNTTSNSGKVLNSITYVEKVVQKQYRLNVLNSPTDELTKYLNEATLPMNINPLEW</sequence>
<feature type="non-terminal residue" evidence="1">
    <location>
        <position position="1"/>
    </location>
</feature>
<accession>A0ACA9P2H0</accession>
<evidence type="ECO:0000313" key="1">
    <source>
        <dbReference type="EMBL" id="CAG8683650.1"/>
    </source>
</evidence>
<keyword evidence="2" id="KW-1185">Reference proteome</keyword>
<protein>
    <submittedName>
        <fullName evidence="1">13026_t:CDS:1</fullName>
    </submittedName>
</protein>
<dbReference type="EMBL" id="CAJVQC010017293">
    <property type="protein sequence ID" value="CAG8683650.1"/>
    <property type="molecule type" value="Genomic_DNA"/>
</dbReference>
<evidence type="ECO:0000313" key="2">
    <source>
        <dbReference type="Proteomes" id="UP000789920"/>
    </source>
</evidence>
<dbReference type="Proteomes" id="UP000789920">
    <property type="component" value="Unassembled WGS sequence"/>
</dbReference>
<organism evidence="1 2">
    <name type="scientific">Racocetra persica</name>
    <dbReference type="NCBI Taxonomy" id="160502"/>
    <lineage>
        <taxon>Eukaryota</taxon>
        <taxon>Fungi</taxon>
        <taxon>Fungi incertae sedis</taxon>
        <taxon>Mucoromycota</taxon>
        <taxon>Glomeromycotina</taxon>
        <taxon>Glomeromycetes</taxon>
        <taxon>Diversisporales</taxon>
        <taxon>Gigasporaceae</taxon>
        <taxon>Racocetra</taxon>
    </lineage>
</organism>
<reference evidence="1" key="1">
    <citation type="submission" date="2021-06" db="EMBL/GenBank/DDBJ databases">
        <authorList>
            <person name="Kallberg Y."/>
            <person name="Tangrot J."/>
            <person name="Rosling A."/>
        </authorList>
    </citation>
    <scope>NUCLEOTIDE SEQUENCE</scope>
    <source>
        <strain evidence="1">MA461A</strain>
    </source>
</reference>
<proteinExistence type="predicted"/>
<comment type="caution">
    <text evidence="1">The sequence shown here is derived from an EMBL/GenBank/DDBJ whole genome shotgun (WGS) entry which is preliminary data.</text>
</comment>